<name>A0ABM9EVU1_9BACI</name>
<protein>
    <submittedName>
        <fullName evidence="2">Uncharacterized protein</fullName>
    </submittedName>
</protein>
<dbReference type="RefSeq" id="WP_248736996.1">
    <property type="nucleotide sequence ID" value="NZ_CALBWS010000032.1"/>
</dbReference>
<feature type="transmembrane region" description="Helical" evidence="1">
    <location>
        <begin position="46"/>
        <end position="67"/>
    </location>
</feature>
<keyword evidence="1" id="KW-0472">Membrane</keyword>
<proteinExistence type="predicted"/>
<keyword evidence="1" id="KW-1133">Transmembrane helix</keyword>
<comment type="caution">
    <text evidence="2">The sequence shown here is derived from an EMBL/GenBank/DDBJ whole genome shotgun (WGS) entry which is preliminary data.</text>
</comment>
<feature type="transmembrane region" description="Helical" evidence="1">
    <location>
        <begin position="6"/>
        <end position="26"/>
    </location>
</feature>
<organism evidence="2 3">
    <name type="scientific">Neobacillus rhizosphaerae</name>
    <dbReference type="NCBI Taxonomy" id="2880965"/>
    <lineage>
        <taxon>Bacteria</taxon>
        <taxon>Bacillati</taxon>
        <taxon>Bacillota</taxon>
        <taxon>Bacilli</taxon>
        <taxon>Bacillales</taxon>
        <taxon>Bacillaceae</taxon>
        <taxon>Neobacillus</taxon>
    </lineage>
</organism>
<reference evidence="2" key="1">
    <citation type="submission" date="2022-04" db="EMBL/GenBank/DDBJ databases">
        <authorList>
            <person name="Criscuolo A."/>
        </authorList>
    </citation>
    <scope>NUCLEOTIDE SEQUENCE</scope>
    <source>
        <strain evidence="2">CIP111895</strain>
    </source>
</reference>
<keyword evidence="3" id="KW-1185">Reference proteome</keyword>
<accession>A0ABM9EVU1</accession>
<dbReference type="Proteomes" id="UP000838308">
    <property type="component" value="Unassembled WGS sequence"/>
</dbReference>
<dbReference type="EMBL" id="CALBWS010000032">
    <property type="protein sequence ID" value="CAH2716759.1"/>
    <property type="molecule type" value="Genomic_DNA"/>
</dbReference>
<evidence type="ECO:0000313" key="2">
    <source>
        <dbReference type="EMBL" id="CAH2716759.1"/>
    </source>
</evidence>
<evidence type="ECO:0000256" key="1">
    <source>
        <dbReference type="SAM" id="Phobius"/>
    </source>
</evidence>
<sequence length="68" mass="8152">MLEGTVVLALLHYAITWPFAFLKYVFDRERPFWETWHDYAETLEKFTLTLSRIIFGAFILVIVYTTFV</sequence>
<keyword evidence="1" id="KW-0812">Transmembrane</keyword>
<gene>
    <name evidence="2" type="ORF">BACCIP111895_03947</name>
</gene>
<evidence type="ECO:0000313" key="3">
    <source>
        <dbReference type="Proteomes" id="UP000838308"/>
    </source>
</evidence>